<evidence type="ECO:0000256" key="1">
    <source>
        <dbReference type="SAM" id="Coils"/>
    </source>
</evidence>
<feature type="compositionally biased region" description="Basic and acidic residues" evidence="2">
    <location>
        <begin position="187"/>
        <end position="233"/>
    </location>
</feature>
<dbReference type="AlphaFoldDB" id="A0A4R6BFH0"/>
<organism evidence="4 5">
    <name type="scientific">Macrococcus brunensis</name>
    <dbReference type="NCBI Taxonomy" id="198483"/>
    <lineage>
        <taxon>Bacteria</taxon>
        <taxon>Bacillati</taxon>
        <taxon>Bacillota</taxon>
        <taxon>Bacilli</taxon>
        <taxon>Bacillales</taxon>
        <taxon>Staphylococcaceae</taxon>
        <taxon>Macrococcus</taxon>
    </lineage>
</organism>
<name>A0A4R6BFH0_9STAP</name>
<comment type="caution">
    <text evidence="4">The sequence shown here is derived from an EMBL/GenBank/DDBJ whole genome shotgun (WGS) entry which is preliminary data.</text>
</comment>
<feature type="coiled-coil region" evidence="1">
    <location>
        <begin position="112"/>
        <end position="143"/>
    </location>
</feature>
<feature type="region of interest" description="Disordered" evidence="2">
    <location>
        <begin position="187"/>
        <end position="359"/>
    </location>
</feature>
<dbReference type="SUPFAM" id="SSF58113">
    <property type="entry name" value="Apolipoprotein A-I"/>
    <property type="match status" value="1"/>
</dbReference>
<dbReference type="EMBL" id="SCWA01000003">
    <property type="protein sequence ID" value="TDL98607.1"/>
    <property type="molecule type" value="Genomic_DNA"/>
</dbReference>
<dbReference type="InterPro" id="IPR024623">
    <property type="entry name" value="YtxH"/>
</dbReference>
<dbReference type="Gene3D" id="6.10.140.1430">
    <property type="match status" value="2"/>
</dbReference>
<keyword evidence="1" id="KW-0175">Coiled coil</keyword>
<keyword evidence="5" id="KW-1185">Reference proteome</keyword>
<keyword evidence="3" id="KW-0812">Transmembrane</keyword>
<evidence type="ECO:0000313" key="5">
    <source>
        <dbReference type="Proteomes" id="UP000295310"/>
    </source>
</evidence>
<gene>
    <name evidence="4" type="ORF">ERX27_02190</name>
</gene>
<feature type="compositionally biased region" description="Low complexity" evidence="2">
    <location>
        <begin position="320"/>
        <end position="359"/>
    </location>
</feature>
<feature type="compositionally biased region" description="Basic and acidic residues" evidence="2">
    <location>
        <begin position="246"/>
        <end position="270"/>
    </location>
</feature>
<keyword evidence="3" id="KW-0472">Membrane</keyword>
<dbReference type="Proteomes" id="UP000295310">
    <property type="component" value="Unassembled WGS sequence"/>
</dbReference>
<keyword evidence="3" id="KW-1133">Transmembrane helix</keyword>
<feature type="compositionally biased region" description="Basic and acidic residues" evidence="2">
    <location>
        <begin position="297"/>
        <end position="313"/>
    </location>
</feature>
<evidence type="ECO:0008006" key="6">
    <source>
        <dbReference type="Google" id="ProtNLM"/>
    </source>
</evidence>
<feature type="transmembrane region" description="Helical" evidence="3">
    <location>
        <begin position="53"/>
        <end position="72"/>
    </location>
</feature>
<dbReference type="RefSeq" id="WP_133431200.1">
    <property type="nucleotide sequence ID" value="NZ_SCWA01000003.1"/>
</dbReference>
<accession>A0A4R6BFH0</accession>
<evidence type="ECO:0000256" key="3">
    <source>
        <dbReference type="SAM" id="Phobius"/>
    </source>
</evidence>
<protein>
    <recommendedName>
        <fullName evidence="6">YtxH domain-containing protein</fullName>
    </recommendedName>
</protein>
<proteinExistence type="predicted"/>
<sequence>MVNTYNRELNNGRNNESVTVYRSNGGNTYNRDLHTHTVKEYEVQCKNTIARDFTFGLTFGIAIGTLAGLLLAPKPGRDLKKDINSKVVTFKDSAVNNSVDKQGQPSKADEIKNKVTEKVSEVKEKAQEIKEQVVQKAGEVQEQVVQKANEIQEKVAEKAPEVKEQVAQKVGEVKEQATQKVNEVQEKVAEKAPEVKEQVAQKAGEVKEKAQDKKEEVKAKAEEKKEAKKEAGKSETTQAHSTIKVVEVDDRDKNNTDVKTDTQLKDKVADSDALAAQRRAIKEEVNDDSLAEPLAVVDKDTKSDIEEHKKNHTDVSGNVNKTQNNQKQNNNNNKNNKNNNNNKNNTNNNKNNTKQGKNK</sequence>
<feature type="region of interest" description="Disordered" evidence="2">
    <location>
        <begin position="1"/>
        <end position="29"/>
    </location>
</feature>
<dbReference type="Pfam" id="PF12732">
    <property type="entry name" value="YtxH"/>
    <property type="match status" value="1"/>
</dbReference>
<reference evidence="4 5" key="1">
    <citation type="submission" date="2019-01" db="EMBL/GenBank/DDBJ databases">
        <title>Draft genome sequences of the type strains of six Macrococcus species.</title>
        <authorList>
            <person name="Mazhar S."/>
            <person name="Altermann E."/>
            <person name="Hill C."/>
            <person name="Mcauliffe O."/>
        </authorList>
    </citation>
    <scope>NUCLEOTIDE SEQUENCE [LARGE SCALE GENOMIC DNA]</scope>
    <source>
        <strain evidence="4 5">CCM4811</strain>
    </source>
</reference>
<evidence type="ECO:0000256" key="2">
    <source>
        <dbReference type="SAM" id="MobiDB-lite"/>
    </source>
</evidence>
<dbReference type="OrthoDB" id="2417878at2"/>
<evidence type="ECO:0000313" key="4">
    <source>
        <dbReference type="EMBL" id="TDL98607.1"/>
    </source>
</evidence>